<keyword evidence="3 4" id="KW-0949">S-adenosyl-L-methionine</keyword>
<sequence length="438" mass="48560">MKLYQSVTIPIDGVDESGRGTAFYGGKHFAVPFAFPGDVVRAQPVRRAHGVLVCAIEDIVTMSPWRVPPRCPHAARSGGCFWQAIEYGKQLEWKRAIAQQAFDAAALPFTIPPPAPSGTLYEFRNKMEYAIGPGYAIGTKAPGRWWEIVDMDGCLLQSSASGAVVQAVRAYLARHGVAPWDCRTHTGYARYVVVREGKFTDERMVILVTAPGELPQVEELIESLKPHATSLYHGINAQSSDTASADTYTHLYGARYLKERIGRLSFFIHPASFFQTNSSMIEALLETVAVLAEVRPHERVLDLYCGLGLFSLFLAPSCAHVMGIEVVPEAIDMAIRNQEENRSAHVQFKVGKVEDLTWVGSWAEVAIVDPPRAGLHPDVVDALVRFGPERLIYVCCNPQAFAREYPTLARAYQVKALRALDLFPHSPHLELVMRLERS</sequence>
<feature type="binding site" evidence="4">
    <location>
        <position position="275"/>
    </location>
    <ligand>
        <name>S-adenosyl-L-methionine</name>
        <dbReference type="ChEBI" id="CHEBI:59789"/>
    </ligand>
</feature>
<dbReference type="PROSITE" id="PS51687">
    <property type="entry name" value="SAM_MT_RNA_M5U"/>
    <property type="match status" value="1"/>
</dbReference>
<evidence type="ECO:0000256" key="1">
    <source>
        <dbReference type="ARBA" id="ARBA00022603"/>
    </source>
</evidence>
<dbReference type="Gene3D" id="2.40.50.140">
    <property type="entry name" value="Nucleic acid-binding proteins"/>
    <property type="match status" value="1"/>
</dbReference>
<organism evidence="5 6">
    <name type="scientific">Candidatus Uhrbacteria bacterium RIFCSPHIGHO2_12_FULL_54_23</name>
    <dbReference type="NCBI Taxonomy" id="1802397"/>
    <lineage>
        <taxon>Bacteria</taxon>
        <taxon>Candidatus Uhriibacteriota</taxon>
    </lineage>
</organism>
<feature type="active site" description="Nucleophile" evidence="4">
    <location>
        <position position="396"/>
    </location>
</feature>
<evidence type="ECO:0000256" key="2">
    <source>
        <dbReference type="ARBA" id="ARBA00022679"/>
    </source>
</evidence>
<feature type="binding site" evidence="4">
    <location>
        <position position="325"/>
    </location>
    <ligand>
        <name>S-adenosyl-L-methionine</name>
        <dbReference type="ChEBI" id="CHEBI:59789"/>
    </ligand>
</feature>
<name>A0A1F7UHZ5_9BACT</name>
<dbReference type="EMBL" id="MGEF01000049">
    <property type="protein sequence ID" value="OGL77883.1"/>
    <property type="molecule type" value="Genomic_DNA"/>
</dbReference>
<evidence type="ECO:0000256" key="3">
    <source>
        <dbReference type="ARBA" id="ARBA00022691"/>
    </source>
</evidence>
<dbReference type="Pfam" id="PF05958">
    <property type="entry name" value="tRNA_U5-meth_tr"/>
    <property type="match status" value="1"/>
</dbReference>
<dbReference type="Gene3D" id="2.40.50.1070">
    <property type="match status" value="1"/>
</dbReference>
<dbReference type="InterPro" id="IPR012340">
    <property type="entry name" value="NA-bd_OB-fold"/>
</dbReference>
<gene>
    <name evidence="5" type="ORF">A3J43_02885</name>
</gene>
<dbReference type="Proteomes" id="UP000176604">
    <property type="component" value="Unassembled WGS sequence"/>
</dbReference>
<evidence type="ECO:0000256" key="4">
    <source>
        <dbReference type="PROSITE-ProRule" id="PRU01024"/>
    </source>
</evidence>
<keyword evidence="2 4" id="KW-0808">Transferase</keyword>
<dbReference type="SUPFAM" id="SSF53335">
    <property type="entry name" value="S-adenosyl-L-methionine-dependent methyltransferases"/>
    <property type="match status" value="1"/>
</dbReference>
<dbReference type="InterPro" id="IPR029063">
    <property type="entry name" value="SAM-dependent_MTases_sf"/>
</dbReference>
<dbReference type="InterPro" id="IPR030391">
    <property type="entry name" value="MeTrfase_TrmA_CS"/>
</dbReference>
<reference evidence="5 6" key="1">
    <citation type="journal article" date="2016" name="Nat. Commun.">
        <title>Thousands of microbial genomes shed light on interconnected biogeochemical processes in an aquifer system.</title>
        <authorList>
            <person name="Anantharaman K."/>
            <person name="Brown C.T."/>
            <person name="Hug L.A."/>
            <person name="Sharon I."/>
            <person name="Castelle C.J."/>
            <person name="Probst A.J."/>
            <person name="Thomas B.C."/>
            <person name="Singh A."/>
            <person name="Wilkins M.J."/>
            <person name="Karaoz U."/>
            <person name="Brodie E.L."/>
            <person name="Williams K.H."/>
            <person name="Hubbard S.S."/>
            <person name="Banfield J.F."/>
        </authorList>
    </citation>
    <scope>NUCLEOTIDE SEQUENCE [LARGE SCALE GENOMIC DNA]</scope>
</reference>
<protein>
    <submittedName>
        <fullName evidence="5">23S rRNA (Uracil-5-)-methyltransferase RumA</fullName>
    </submittedName>
</protein>
<dbReference type="PANTHER" id="PTHR11061">
    <property type="entry name" value="RNA M5U METHYLTRANSFERASE"/>
    <property type="match status" value="1"/>
</dbReference>
<comment type="caution">
    <text evidence="5">The sequence shown here is derived from an EMBL/GenBank/DDBJ whole genome shotgun (WGS) entry which is preliminary data.</text>
</comment>
<evidence type="ECO:0000313" key="6">
    <source>
        <dbReference type="Proteomes" id="UP000176604"/>
    </source>
</evidence>
<dbReference type="NCBIfam" id="TIGR00479">
    <property type="entry name" value="rumA"/>
    <property type="match status" value="1"/>
</dbReference>
<dbReference type="CDD" id="cd02440">
    <property type="entry name" value="AdoMet_MTases"/>
    <property type="match status" value="1"/>
</dbReference>
<dbReference type="PANTHER" id="PTHR11061:SF30">
    <property type="entry name" value="TRNA (URACIL(54)-C(5))-METHYLTRANSFERASE"/>
    <property type="match status" value="1"/>
</dbReference>
<feature type="binding site" evidence="4">
    <location>
        <position position="369"/>
    </location>
    <ligand>
        <name>S-adenosyl-L-methionine</name>
        <dbReference type="ChEBI" id="CHEBI:59789"/>
    </ligand>
</feature>
<dbReference type="Gene3D" id="3.40.50.150">
    <property type="entry name" value="Vaccinia Virus protein VP39"/>
    <property type="match status" value="1"/>
</dbReference>
<dbReference type="SUPFAM" id="SSF50249">
    <property type="entry name" value="Nucleic acid-binding proteins"/>
    <property type="match status" value="1"/>
</dbReference>
<comment type="similarity">
    <text evidence="4">Belongs to the class I-like SAM-binding methyltransferase superfamily. RNA M5U methyltransferase family.</text>
</comment>
<feature type="binding site" evidence="4">
    <location>
        <position position="304"/>
    </location>
    <ligand>
        <name>S-adenosyl-L-methionine</name>
        <dbReference type="ChEBI" id="CHEBI:59789"/>
    </ligand>
</feature>
<keyword evidence="1 4" id="KW-0489">Methyltransferase</keyword>
<evidence type="ECO:0000313" key="5">
    <source>
        <dbReference type="EMBL" id="OGL77883.1"/>
    </source>
</evidence>
<dbReference type="GO" id="GO:0008173">
    <property type="term" value="F:RNA methyltransferase activity"/>
    <property type="evidence" value="ECO:0007669"/>
    <property type="project" value="InterPro"/>
</dbReference>
<dbReference type="InterPro" id="IPR010280">
    <property type="entry name" value="U5_MeTrfase_fam"/>
</dbReference>
<dbReference type="AlphaFoldDB" id="A0A1F7UHZ5"/>
<dbReference type="GO" id="GO:0006396">
    <property type="term" value="P:RNA processing"/>
    <property type="evidence" value="ECO:0007669"/>
    <property type="project" value="InterPro"/>
</dbReference>
<dbReference type="GO" id="GO:0032259">
    <property type="term" value="P:methylation"/>
    <property type="evidence" value="ECO:0007669"/>
    <property type="project" value="UniProtKB-KW"/>
</dbReference>
<dbReference type="STRING" id="1802397.A3J43_02885"/>
<accession>A0A1F7UHZ5</accession>
<dbReference type="PROSITE" id="PS01231">
    <property type="entry name" value="TRMA_2"/>
    <property type="match status" value="1"/>
</dbReference>
<proteinExistence type="inferred from homology"/>